<evidence type="ECO:0000313" key="2">
    <source>
        <dbReference type="Proteomes" id="UP001596989"/>
    </source>
</evidence>
<evidence type="ECO:0000313" key="1">
    <source>
        <dbReference type="EMBL" id="MFD0959144.1"/>
    </source>
</evidence>
<dbReference type="Proteomes" id="UP001596989">
    <property type="component" value="Unassembled WGS sequence"/>
</dbReference>
<protein>
    <submittedName>
        <fullName evidence="1">Uncharacterized protein</fullName>
    </submittedName>
</protein>
<organism evidence="1 2">
    <name type="scientific">Paenibacillus chungangensis</name>
    <dbReference type="NCBI Taxonomy" id="696535"/>
    <lineage>
        <taxon>Bacteria</taxon>
        <taxon>Bacillati</taxon>
        <taxon>Bacillota</taxon>
        <taxon>Bacilli</taxon>
        <taxon>Bacillales</taxon>
        <taxon>Paenibacillaceae</taxon>
        <taxon>Paenibacillus</taxon>
    </lineage>
</organism>
<sequence>MSNNPLKFIDPSGHCGVLPGGNIYGCSSTDTTLIKMKVNYANNAGNEYFQGFIRDTAAQFRTDNPDYTITSDDNLEDLYYSFEDVYNMWLAGDNQAYLLSNATTQQQMEHRLKTNIVRQEIAEGFPTVKAGMLVGFSAARGNLLDASLGFADVWNKGSYNSPDESLKDHYKRHGKEVGAQDADQYLRKAKGFSENLRGATVSNVEGAVPGVKRYKKLGKYIDLAPDGSIISFGSSKRK</sequence>
<accession>A0ABW3HNT7</accession>
<keyword evidence="2" id="KW-1185">Reference proteome</keyword>
<proteinExistence type="predicted"/>
<reference evidence="2" key="1">
    <citation type="journal article" date="2019" name="Int. J. Syst. Evol. Microbiol.">
        <title>The Global Catalogue of Microorganisms (GCM) 10K type strain sequencing project: providing services to taxonomists for standard genome sequencing and annotation.</title>
        <authorList>
            <consortium name="The Broad Institute Genomics Platform"/>
            <consortium name="The Broad Institute Genome Sequencing Center for Infectious Disease"/>
            <person name="Wu L."/>
            <person name="Ma J."/>
        </authorList>
    </citation>
    <scope>NUCLEOTIDE SEQUENCE [LARGE SCALE GENOMIC DNA]</scope>
    <source>
        <strain evidence="2">CCUG 59129</strain>
    </source>
</reference>
<dbReference type="EMBL" id="JBHTJZ010000007">
    <property type="protein sequence ID" value="MFD0959144.1"/>
    <property type="molecule type" value="Genomic_DNA"/>
</dbReference>
<comment type="caution">
    <text evidence="1">The sequence shown here is derived from an EMBL/GenBank/DDBJ whole genome shotgun (WGS) entry which is preliminary data.</text>
</comment>
<name>A0ABW3HNT7_9BACL</name>
<gene>
    <name evidence="1" type="ORF">ACFQ2I_07060</name>
</gene>